<organism evidence="1 2">
    <name type="scientific">Variovorax paradoxus B4</name>
    <dbReference type="NCBI Taxonomy" id="1246301"/>
    <lineage>
        <taxon>Bacteria</taxon>
        <taxon>Pseudomonadati</taxon>
        <taxon>Pseudomonadota</taxon>
        <taxon>Betaproteobacteria</taxon>
        <taxon>Burkholderiales</taxon>
        <taxon>Comamonadaceae</taxon>
        <taxon>Variovorax</taxon>
    </lineage>
</organism>
<dbReference type="RefSeq" id="WP_021009198.1">
    <property type="nucleotide sequence ID" value="NC_022247.1"/>
</dbReference>
<reference evidence="1 2" key="1">
    <citation type="submission" date="2012-10" db="EMBL/GenBank/DDBJ databases">
        <title>Genome sequence of Variovorax paradoxus B4.</title>
        <authorList>
            <person name="Schuldes J."/>
            <person name="Brandt U."/>
            <person name="Hiessl S."/>
            <person name="Wuebbeler J.H."/>
            <person name="Thuermer A."/>
            <person name="Steinbuechel A."/>
            <person name="Daniel R."/>
        </authorList>
    </citation>
    <scope>NUCLEOTIDE SEQUENCE [LARGE SCALE GENOMIC DNA]</scope>
    <source>
        <strain evidence="1 2">B4</strain>
    </source>
</reference>
<dbReference type="AlphaFoldDB" id="T1XHZ4"/>
<gene>
    <name evidence="1" type="ORF">VAPA_1c46930</name>
</gene>
<accession>T1XHZ4</accession>
<protein>
    <submittedName>
        <fullName evidence="1">Phage integrase family protein</fullName>
    </submittedName>
</protein>
<evidence type="ECO:0000313" key="2">
    <source>
        <dbReference type="Proteomes" id="UP000016223"/>
    </source>
</evidence>
<dbReference type="HOGENOM" id="CLU_1814980_0_0_4"/>
<dbReference type="EMBL" id="CP003911">
    <property type="protein sequence ID" value="AGU51760.1"/>
    <property type="molecule type" value="Genomic_DNA"/>
</dbReference>
<name>T1XHZ4_VARPD</name>
<evidence type="ECO:0000313" key="1">
    <source>
        <dbReference type="EMBL" id="AGU51760.1"/>
    </source>
</evidence>
<dbReference type="KEGG" id="vpd:VAPA_1c46930"/>
<sequence length="150" mass="16871">MTLPKLLGKKLKDDEVLQLLEDCQAGPVTYEFDRLHEGTPDSYWLEAADEGFAIRFDEQQTLKTIHCYVVPVDGFSAVDAGLLGVPLYATRDEVQHASTDMGLRVVTGDADIPALRLQTAWARVEAEDFWTHYEFRAGVLCMVNLSLPRR</sequence>
<dbReference type="Proteomes" id="UP000016223">
    <property type="component" value="Chromosome 1"/>
</dbReference>
<dbReference type="OrthoDB" id="9153727at2"/>
<proteinExistence type="predicted"/>